<comment type="caution">
    <text evidence="2">The sequence shown here is derived from an EMBL/GenBank/DDBJ whole genome shotgun (WGS) entry which is preliminary data.</text>
</comment>
<organism evidence="2 3">
    <name type="scientific">Scophthalmus maximus</name>
    <name type="common">Turbot</name>
    <name type="synonym">Psetta maxima</name>
    <dbReference type="NCBI Taxonomy" id="52904"/>
    <lineage>
        <taxon>Eukaryota</taxon>
        <taxon>Metazoa</taxon>
        <taxon>Chordata</taxon>
        <taxon>Craniata</taxon>
        <taxon>Vertebrata</taxon>
        <taxon>Euteleostomi</taxon>
        <taxon>Actinopterygii</taxon>
        <taxon>Neopterygii</taxon>
        <taxon>Teleostei</taxon>
        <taxon>Neoteleostei</taxon>
        <taxon>Acanthomorphata</taxon>
        <taxon>Carangaria</taxon>
        <taxon>Pleuronectiformes</taxon>
        <taxon>Pleuronectoidei</taxon>
        <taxon>Scophthalmidae</taxon>
        <taxon>Scophthalmus</taxon>
    </lineage>
</organism>
<dbReference type="Proteomes" id="UP000438429">
    <property type="component" value="Unassembled WGS sequence"/>
</dbReference>
<name>A0A6A4RRU8_SCOMX</name>
<gene>
    <name evidence="2" type="ORF">F2P81_024990</name>
</gene>
<feature type="region of interest" description="Disordered" evidence="1">
    <location>
        <begin position="25"/>
        <end position="58"/>
    </location>
</feature>
<dbReference type="EMBL" id="VEVO01000023">
    <property type="protein sequence ID" value="KAF0023009.1"/>
    <property type="molecule type" value="Genomic_DNA"/>
</dbReference>
<accession>A0A6A4RRU8</accession>
<evidence type="ECO:0000313" key="2">
    <source>
        <dbReference type="EMBL" id="KAF0023009.1"/>
    </source>
</evidence>
<evidence type="ECO:0000256" key="1">
    <source>
        <dbReference type="SAM" id="MobiDB-lite"/>
    </source>
</evidence>
<evidence type="ECO:0000313" key="3">
    <source>
        <dbReference type="Proteomes" id="UP000438429"/>
    </source>
</evidence>
<sequence length="181" mass="20430">MWLVFKLQVKTHKNSSSYRIRCEVRHPPVSTPEPPTFRANGPGKIEHDTTRTSHANNGQKFVRHKSQQQVKRHQNQTRHSLSESSCLEMLRLRVTGVCRTLFCTSGTCTNIKTAIKGAEAHAVKWCPDSPEQRSSVEKSKGASVVGVFEAGIDEVEILYALPPRYTTRRSPCPRLYAMTHC</sequence>
<proteinExistence type="predicted"/>
<protein>
    <submittedName>
        <fullName evidence="2">Uncharacterized protein</fullName>
    </submittedName>
</protein>
<dbReference type="AlphaFoldDB" id="A0A6A4RRU8"/>
<reference evidence="2 3" key="1">
    <citation type="submission" date="2019-06" db="EMBL/GenBank/DDBJ databases">
        <title>Draft genomes of female and male turbot (Scophthalmus maximus).</title>
        <authorList>
            <person name="Xu H."/>
            <person name="Xu X.-W."/>
            <person name="Shao C."/>
            <person name="Chen S."/>
        </authorList>
    </citation>
    <scope>NUCLEOTIDE SEQUENCE [LARGE SCALE GENOMIC DNA]</scope>
    <source>
        <strain evidence="2">Ysfricsl-2016a</strain>
        <tissue evidence="2">Blood</tissue>
    </source>
</reference>